<dbReference type="RefSeq" id="WP_108985846.1">
    <property type="nucleotide sequence ID" value="NZ_BFBR01000009.1"/>
</dbReference>
<dbReference type="Pfam" id="PF20586">
    <property type="entry name" value="DUF6788"/>
    <property type="match status" value="1"/>
</dbReference>
<comment type="caution">
    <text evidence="4">The sequence shown here is derived from an EMBL/GenBank/DDBJ whole genome shotgun (WGS) entry which is preliminary data.</text>
</comment>
<evidence type="ECO:0000313" key="5">
    <source>
        <dbReference type="Proteomes" id="UP000245086"/>
    </source>
</evidence>
<protein>
    <submittedName>
        <fullName evidence="4">Uncharacterized protein</fullName>
    </submittedName>
</protein>
<dbReference type="Proteomes" id="UP000245086">
    <property type="component" value="Unassembled WGS sequence"/>
</dbReference>
<evidence type="ECO:0000256" key="1">
    <source>
        <dbReference type="ARBA" id="ARBA00022737"/>
    </source>
</evidence>
<dbReference type="InterPro" id="IPR058575">
    <property type="entry name" value="NTP_transf_8_dom"/>
</dbReference>
<reference evidence="4 5" key="1">
    <citation type="journal article" date="2018" name="Genome Announc.">
        <title>Draft Genome Sequence of "Candidatus Phycosocius bacilliformis," an Alphaproteobacterial Ectosymbiont of the Hydrocarbon-Producing Green Alga Botryococcus braunii.</title>
        <authorList>
            <person name="Tanabe Y."/>
            <person name="Yamaguchi H."/>
            <person name="Watanabe M.M."/>
        </authorList>
    </citation>
    <scope>NUCLEOTIDE SEQUENCE [LARGE SCALE GENOMIC DNA]</scope>
    <source>
        <strain evidence="4 5">BOTRYCO-2</strain>
    </source>
</reference>
<evidence type="ECO:0000259" key="3">
    <source>
        <dbReference type="Pfam" id="PF20586"/>
    </source>
</evidence>
<dbReference type="EMBL" id="BFBR01000009">
    <property type="protein sequence ID" value="GBF58987.1"/>
    <property type="molecule type" value="Genomic_DNA"/>
</dbReference>
<dbReference type="AlphaFoldDB" id="A0A2P2ED51"/>
<evidence type="ECO:0000313" key="4">
    <source>
        <dbReference type="EMBL" id="GBF58987.1"/>
    </source>
</evidence>
<gene>
    <name evidence="4" type="ORF">PbB2_02678</name>
</gene>
<name>A0A2P2ED51_9PROT</name>
<feature type="domain" description="DUF6788" evidence="3">
    <location>
        <begin position="18"/>
        <end position="66"/>
    </location>
</feature>
<keyword evidence="5" id="KW-1185">Reference proteome</keyword>
<sequence>MAEVLPLQLMTLYQDLVDTHLSRTPSAGLTGAPFKRMVRGKAYWYATDRTGSHVVQRYIGPDNEETKSRLVEIEARRGATEAFETRCGDMVAQLRAARLPTLDAASGSLLASLSAQGVFDLGGTLVGTMAFRLYDAEIGRRVTRIQPALTQDIDIASYQNLSIALADDAAASLKALPATLTKFGLEVTPSIDPRGRSGRWRRRTGEPVLDFLAPSFEEDQDLVWLEALGVWAQGLHYLNYLLADPIPAVGLYRHGVLVRIPRPERFAIHKLIVAQQRTGAGIAKRRKDLGQAQALIMSLAEDRPAELKRAYETAREQGPSWRDAIGASLAMVGDEARAVLAA</sequence>
<dbReference type="PROSITE" id="PS50302">
    <property type="entry name" value="PUM"/>
    <property type="match status" value="1"/>
</dbReference>
<accession>A0A2P2ED51</accession>
<dbReference type="Pfam" id="PF12281">
    <property type="entry name" value="NTP_transf_8"/>
    <property type="match status" value="1"/>
</dbReference>
<feature type="domain" description="Nucleotidyltransferase-like" evidence="2">
    <location>
        <begin position="106"/>
        <end position="314"/>
    </location>
</feature>
<organism evidence="4 5">
    <name type="scientific">Candidatus Phycosocius bacilliformis</name>
    <dbReference type="NCBI Taxonomy" id="1445552"/>
    <lineage>
        <taxon>Bacteria</taxon>
        <taxon>Pseudomonadati</taxon>
        <taxon>Pseudomonadota</taxon>
        <taxon>Alphaproteobacteria</taxon>
        <taxon>Caulobacterales</taxon>
        <taxon>Caulobacterales incertae sedis</taxon>
        <taxon>Candidatus Phycosocius</taxon>
    </lineage>
</organism>
<dbReference type="InterPro" id="IPR046738">
    <property type="entry name" value="DUF6788"/>
</dbReference>
<dbReference type="InterPro" id="IPR001313">
    <property type="entry name" value="Pumilio_RNA-bd_rpt"/>
</dbReference>
<keyword evidence="1" id="KW-0677">Repeat</keyword>
<evidence type="ECO:0000259" key="2">
    <source>
        <dbReference type="Pfam" id="PF12281"/>
    </source>
</evidence>
<dbReference type="GO" id="GO:0003723">
    <property type="term" value="F:RNA binding"/>
    <property type="evidence" value="ECO:0007669"/>
    <property type="project" value="InterPro"/>
</dbReference>
<proteinExistence type="predicted"/>
<dbReference type="OrthoDB" id="5469612at2"/>